<dbReference type="CDD" id="cd06222">
    <property type="entry name" value="RNase_H_like"/>
    <property type="match status" value="1"/>
</dbReference>
<proteinExistence type="predicted"/>
<dbReference type="PANTHER" id="PTHR47074:SF61">
    <property type="entry name" value="RNASE H TYPE-1 DOMAIN-CONTAINING PROTEIN"/>
    <property type="match status" value="1"/>
</dbReference>
<keyword evidence="3" id="KW-1185">Reference proteome</keyword>
<evidence type="ECO:0000313" key="2">
    <source>
        <dbReference type="EMBL" id="KAK9013150.1"/>
    </source>
</evidence>
<dbReference type="EMBL" id="JBBPBN010000022">
    <property type="protein sequence ID" value="KAK9013150.1"/>
    <property type="molecule type" value="Genomic_DNA"/>
</dbReference>
<dbReference type="Proteomes" id="UP001396334">
    <property type="component" value="Unassembled WGS sequence"/>
</dbReference>
<gene>
    <name evidence="2" type="ORF">V6N11_041169</name>
</gene>
<dbReference type="InterPro" id="IPR036397">
    <property type="entry name" value="RNaseH_sf"/>
</dbReference>
<organism evidence="2 3">
    <name type="scientific">Hibiscus sabdariffa</name>
    <name type="common">roselle</name>
    <dbReference type="NCBI Taxonomy" id="183260"/>
    <lineage>
        <taxon>Eukaryota</taxon>
        <taxon>Viridiplantae</taxon>
        <taxon>Streptophyta</taxon>
        <taxon>Embryophyta</taxon>
        <taxon>Tracheophyta</taxon>
        <taxon>Spermatophyta</taxon>
        <taxon>Magnoliopsida</taxon>
        <taxon>eudicotyledons</taxon>
        <taxon>Gunneridae</taxon>
        <taxon>Pentapetalae</taxon>
        <taxon>rosids</taxon>
        <taxon>malvids</taxon>
        <taxon>Malvales</taxon>
        <taxon>Malvaceae</taxon>
        <taxon>Malvoideae</taxon>
        <taxon>Hibiscus</taxon>
    </lineage>
</organism>
<dbReference type="InterPro" id="IPR052929">
    <property type="entry name" value="RNase_H-like_EbsB-rel"/>
</dbReference>
<reference evidence="2 3" key="1">
    <citation type="journal article" date="2024" name="G3 (Bethesda)">
        <title>Genome assembly of Hibiscus sabdariffa L. provides insights into metabolisms of medicinal natural products.</title>
        <authorList>
            <person name="Kim T."/>
        </authorList>
    </citation>
    <scope>NUCLEOTIDE SEQUENCE [LARGE SCALE GENOMIC DNA]</scope>
    <source>
        <strain evidence="2">TK-2024</strain>
        <tissue evidence="2">Old leaves</tissue>
    </source>
</reference>
<dbReference type="Pfam" id="PF13456">
    <property type="entry name" value="RVT_3"/>
    <property type="match status" value="1"/>
</dbReference>
<accession>A0ABR2RJM4</accession>
<dbReference type="Gene3D" id="3.30.420.10">
    <property type="entry name" value="Ribonuclease H-like superfamily/Ribonuclease H"/>
    <property type="match status" value="1"/>
</dbReference>
<evidence type="ECO:0000313" key="3">
    <source>
        <dbReference type="Proteomes" id="UP001396334"/>
    </source>
</evidence>
<evidence type="ECO:0000259" key="1">
    <source>
        <dbReference type="Pfam" id="PF13456"/>
    </source>
</evidence>
<feature type="domain" description="RNase H type-1" evidence="1">
    <location>
        <begin position="216"/>
        <end position="296"/>
    </location>
</feature>
<name>A0ABR2RJM4_9ROSI</name>
<dbReference type="InterPro" id="IPR002156">
    <property type="entry name" value="RNaseH_domain"/>
</dbReference>
<dbReference type="PANTHER" id="PTHR47074">
    <property type="entry name" value="BNAC02G40300D PROTEIN"/>
    <property type="match status" value="1"/>
</dbReference>
<sequence>MNGKLLAPFHPDEIKSALFSMAPLKACGLDGFPAFFFQRPGDGRVRAETIDVRYTMVSDLIAQVDNSWKLENLQIRRLQVTNVCPFCHTAGETVEHLMRDCVFVQQLMGKLNLPVTSIQVVGPWKNWVASYFAVLSDRCKRILMVLYWSVWYSRNKMVHEGIKPVIEKSASFIVAFIHKQDNLSRVLTGLGASCESFWQAPSELVVKFNFDYAFRSGSITTGVVGRNNLGLIIASCSIQHENVADAFVAEALACRQVVWFARELGFSRVIIEGDSLTVIKKLNSNAVDRANKAAHALAYECRRFPGPCYWVEEAPVATTAECELDRSRLEQVSVP</sequence>
<protein>
    <recommendedName>
        <fullName evidence="1">RNase H type-1 domain-containing protein</fullName>
    </recommendedName>
</protein>
<dbReference type="InterPro" id="IPR044730">
    <property type="entry name" value="RNase_H-like_dom_plant"/>
</dbReference>
<comment type="caution">
    <text evidence="2">The sequence shown here is derived from an EMBL/GenBank/DDBJ whole genome shotgun (WGS) entry which is preliminary data.</text>
</comment>